<reference evidence="1" key="1">
    <citation type="submission" date="2014-09" db="EMBL/GenBank/DDBJ databases">
        <authorList>
            <person name="Magalhaes I.L.F."/>
            <person name="Oliveira U."/>
            <person name="Santos F.R."/>
            <person name="Vidigal T.H.D.A."/>
            <person name="Brescovit A.D."/>
            <person name="Santos A.J."/>
        </authorList>
    </citation>
    <scope>NUCLEOTIDE SEQUENCE</scope>
    <source>
        <tissue evidence="1">Shoot tissue taken approximately 20 cm above the soil surface</tissue>
    </source>
</reference>
<proteinExistence type="predicted"/>
<sequence>MYINFSCQVSVPKRAIAEDCDSSFFPTNVVPPADPHHRTAVKLIL</sequence>
<evidence type="ECO:0000313" key="1">
    <source>
        <dbReference type="EMBL" id="JAE00252.1"/>
    </source>
</evidence>
<reference evidence="1" key="2">
    <citation type="journal article" date="2015" name="Data Brief">
        <title>Shoot transcriptome of the giant reed, Arundo donax.</title>
        <authorList>
            <person name="Barrero R.A."/>
            <person name="Guerrero F.D."/>
            <person name="Moolhuijzen P."/>
            <person name="Goolsby J.A."/>
            <person name="Tidwell J."/>
            <person name="Bellgard S.E."/>
            <person name="Bellgard M.I."/>
        </authorList>
    </citation>
    <scope>NUCLEOTIDE SEQUENCE</scope>
    <source>
        <tissue evidence="1">Shoot tissue taken approximately 20 cm above the soil surface</tissue>
    </source>
</reference>
<dbReference type="AlphaFoldDB" id="A0A0A9EJI0"/>
<organism evidence="1">
    <name type="scientific">Arundo donax</name>
    <name type="common">Giant reed</name>
    <name type="synonym">Donax arundinaceus</name>
    <dbReference type="NCBI Taxonomy" id="35708"/>
    <lineage>
        <taxon>Eukaryota</taxon>
        <taxon>Viridiplantae</taxon>
        <taxon>Streptophyta</taxon>
        <taxon>Embryophyta</taxon>
        <taxon>Tracheophyta</taxon>
        <taxon>Spermatophyta</taxon>
        <taxon>Magnoliopsida</taxon>
        <taxon>Liliopsida</taxon>
        <taxon>Poales</taxon>
        <taxon>Poaceae</taxon>
        <taxon>PACMAD clade</taxon>
        <taxon>Arundinoideae</taxon>
        <taxon>Arundineae</taxon>
        <taxon>Arundo</taxon>
    </lineage>
</organism>
<protein>
    <submittedName>
        <fullName evidence="1">Uncharacterized protein</fullName>
    </submittedName>
</protein>
<accession>A0A0A9EJI0</accession>
<dbReference type="EMBL" id="GBRH01197644">
    <property type="protein sequence ID" value="JAE00252.1"/>
    <property type="molecule type" value="Transcribed_RNA"/>
</dbReference>
<name>A0A0A9EJI0_ARUDO</name>